<dbReference type="Proteomes" id="UP000176451">
    <property type="component" value="Unassembled WGS sequence"/>
</dbReference>
<dbReference type="GO" id="GO:0006412">
    <property type="term" value="P:translation"/>
    <property type="evidence" value="ECO:0007669"/>
    <property type="project" value="UniProtKB-UniRule"/>
</dbReference>
<comment type="similarity">
    <text evidence="3">Belongs to the bacterial ribosomal protein bL21 family.</text>
</comment>
<evidence type="ECO:0000256" key="3">
    <source>
        <dbReference type="HAMAP-Rule" id="MF_01363"/>
    </source>
</evidence>
<dbReference type="Pfam" id="PF00829">
    <property type="entry name" value="Ribosomal_L21p"/>
    <property type="match status" value="1"/>
</dbReference>
<keyword evidence="1 3" id="KW-0689">Ribosomal protein</keyword>
<dbReference type="GO" id="GO:1990904">
    <property type="term" value="C:ribonucleoprotein complex"/>
    <property type="evidence" value="ECO:0007669"/>
    <property type="project" value="UniProtKB-KW"/>
</dbReference>
<dbReference type="GO" id="GO:0003735">
    <property type="term" value="F:structural constituent of ribosome"/>
    <property type="evidence" value="ECO:0007669"/>
    <property type="project" value="InterPro"/>
</dbReference>
<dbReference type="GO" id="GO:0005840">
    <property type="term" value="C:ribosome"/>
    <property type="evidence" value="ECO:0007669"/>
    <property type="project" value="UniProtKB-KW"/>
</dbReference>
<proteinExistence type="inferred from homology"/>
<protein>
    <recommendedName>
        <fullName evidence="3">Large ribosomal subunit protein bL21</fullName>
    </recommendedName>
</protein>
<sequence length="89" mass="10363">MSIGIIKTGGKQYKIKEGDVLNIEKIGAKKDSKVDFEDLLTGKKINASVLQEEVKGEKIRIFKFRRKVRYRRTLGHRQKYSQIKIEKIV</sequence>
<comment type="caution">
    <text evidence="4">The sequence shown here is derived from an EMBL/GenBank/DDBJ whole genome shotgun (WGS) entry which is preliminary data.</text>
</comment>
<gene>
    <name evidence="3" type="primary">rplU</name>
    <name evidence="4" type="ORF">A3F08_01130</name>
</gene>
<dbReference type="STRING" id="1797469.A3F08_01130"/>
<comment type="subunit">
    <text evidence="3">Part of the 50S ribosomal subunit. Contacts protein L20.</text>
</comment>
<evidence type="ECO:0000256" key="2">
    <source>
        <dbReference type="ARBA" id="ARBA00023274"/>
    </source>
</evidence>
<dbReference type="InterPro" id="IPR036164">
    <property type="entry name" value="bL21-like_sf"/>
</dbReference>
<dbReference type="HAMAP" id="MF_01363">
    <property type="entry name" value="Ribosomal_bL21"/>
    <property type="match status" value="1"/>
</dbReference>
<dbReference type="EMBL" id="MEZV01000055">
    <property type="protein sequence ID" value="OGD65628.1"/>
    <property type="molecule type" value="Genomic_DNA"/>
</dbReference>
<accession>A0A1F5EE06</accession>
<dbReference type="InterPro" id="IPR001787">
    <property type="entry name" value="Ribosomal_bL21"/>
</dbReference>
<evidence type="ECO:0000313" key="5">
    <source>
        <dbReference type="Proteomes" id="UP000176451"/>
    </source>
</evidence>
<dbReference type="SUPFAM" id="SSF141091">
    <property type="entry name" value="L21p-like"/>
    <property type="match status" value="1"/>
</dbReference>
<keyword evidence="3" id="KW-0694">RNA-binding</keyword>
<keyword evidence="2 3" id="KW-0687">Ribonucleoprotein</keyword>
<evidence type="ECO:0000313" key="4">
    <source>
        <dbReference type="EMBL" id="OGD65628.1"/>
    </source>
</evidence>
<organism evidence="4 5">
    <name type="scientific">Candidatus Berkelbacteria bacterium RIFCSPHIGHO2_12_FULL_36_9</name>
    <dbReference type="NCBI Taxonomy" id="1797469"/>
    <lineage>
        <taxon>Bacteria</taxon>
        <taxon>Candidatus Berkelbacteria</taxon>
    </lineage>
</organism>
<comment type="function">
    <text evidence="3">This protein binds to 23S rRNA in the presence of protein L20.</text>
</comment>
<dbReference type="GO" id="GO:0019843">
    <property type="term" value="F:rRNA binding"/>
    <property type="evidence" value="ECO:0007669"/>
    <property type="project" value="UniProtKB-UniRule"/>
</dbReference>
<reference evidence="4 5" key="1">
    <citation type="journal article" date="2016" name="Nat. Commun.">
        <title>Thousands of microbial genomes shed light on interconnected biogeochemical processes in an aquifer system.</title>
        <authorList>
            <person name="Anantharaman K."/>
            <person name="Brown C.T."/>
            <person name="Hug L.A."/>
            <person name="Sharon I."/>
            <person name="Castelle C.J."/>
            <person name="Probst A.J."/>
            <person name="Thomas B.C."/>
            <person name="Singh A."/>
            <person name="Wilkins M.J."/>
            <person name="Karaoz U."/>
            <person name="Brodie E.L."/>
            <person name="Williams K.H."/>
            <person name="Hubbard S.S."/>
            <person name="Banfield J.F."/>
        </authorList>
    </citation>
    <scope>NUCLEOTIDE SEQUENCE [LARGE SCALE GENOMIC DNA]</scope>
</reference>
<dbReference type="AlphaFoldDB" id="A0A1F5EE06"/>
<name>A0A1F5EE06_9BACT</name>
<dbReference type="InterPro" id="IPR028909">
    <property type="entry name" value="bL21-like"/>
</dbReference>
<keyword evidence="3" id="KW-0699">rRNA-binding</keyword>
<dbReference type="GO" id="GO:0005737">
    <property type="term" value="C:cytoplasm"/>
    <property type="evidence" value="ECO:0007669"/>
    <property type="project" value="UniProtKB-ARBA"/>
</dbReference>
<evidence type="ECO:0000256" key="1">
    <source>
        <dbReference type="ARBA" id="ARBA00022980"/>
    </source>
</evidence>